<keyword evidence="1" id="KW-0812">Transmembrane</keyword>
<protein>
    <recommendedName>
        <fullName evidence="4">Lipoprotein</fullName>
    </recommendedName>
</protein>
<evidence type="ECO:0008006" key="4">
    <source>
        <dbReference type="Google" id="ProtNLM"/>
    </source>
</evidence>
<dbReference type="EMBL" id="CP002873">
    <property type="protein sequence ID" value="AGA66973.1"/>
    <property type="molecule type" value="Genomic_DNA"/>
</dbReference>
<gene>
    <name evidence="2" type="ORF">BPP43_08930</name>
</gene>
<evidence type="ECO:0000313" key="3">
    <source>
        <dbReference type="Proteomes" id="UP000010793"/>
    </source>
</evidence>
<keyword evidence="1" id="KW-0472">Membrane</keyword>
<organism evidence="2 3">
    <name type="scientific">Brachyspira pilosicoli P43/6/78</name>
    <dbReference type="NCBI Taxonomy" id="1042417"/>
    <lineage>
        <taxon>Bacteria</taxon>
        <taxon>Pseudomonadati</taxon>
        <taxon>Spirochaetota</taxon>
        <taxon>Spirochaetia</taxon>
        <taxon>Brachyspirales</taxon>
        <taxon>Brachyspiraceae</taxon>
        <taxon>Brachyspira</taxon>
    </lineage>
</organism>
<proteinExistence type="predicted"/>
<dbReference type="Proteomes" id="UP000010793">
    <property type="component" value="Chromosome"/>
</dbReference>
<keyword evidence="3" id="KW-1185">Reference proteome</keyword>
<reference evidence="2 3" key="1">
    <citation type="journal article" date="2013" name="Genome Announc.">
        <title>Complete Genome Sequence of the Porcine Strain Brachyspira pilosicoli P43/6/78(T.).</title>
        <authorList>
            <person name="Lin C."/>
            <person name="den Bakker H.C."/>
            <person name="Suzuki H."/>
            <person name="Lefebure T."/>
            <person name="Ponnala L."/>
            <person name="Sun Q."/>
            <person name="Stanhope M.J."/>
            <person name="Wiedmann M."/>
            <person name="Duhamel G.E."/>
        </authorList>
    </citation>
    <scope>NUCLEOTIDE SEQUENCE [LARGE SCALE GENOMIC DNA]</scope>
    <source>
        <strain evidence="2 3">P43/6/78</strain>
    </source>
</reference>
<accession>A0A3B6VM66</accession>
<sequence length="265" mass="29927">MLFNKKIIYSLITFSFISIFIFSCRSMGNSVVVVDDIISTNRIVAIASFTFPKSMTNVNIDRLKYLNTEIYTDVVLKSFISNFNSQSELIKLVTLEEALGTLAFSKLPNHYILGSDYVAATGTIATNKLDDDTISLLRDKNISGVMYANSEMSFWAQSIDINFDMYDLNGNNLWLDTLEGYSYYIIGDTGSPTKQMNYQIVIADVVKFQQKHADELYIIIDEAVSNGVYTLKNKVPYAFSTNDILFTQKTFSLTNEEYAKKAGIK</sequence>
<name>A0A3B6VM66_BRAPL</name>
<feature type="transmembrane region" description="Helical" evidence="1">
    <location>
        <begin position="7"/>
        <end position="23"/>
    </location>
</feature>
<evidence type="ECO:0000313" key="2">
    <source>
        <dbReference type="EMBL" id="AGA66973.1"/>
    </source>
</evidence>
<dbReference type="AlphaFoldDB" id="A0A3B6VM66"/>
<dbReference type="RefSeq" id="WP_014932039.1">
    <property type="nucleotide sequence ID" value="NC_019908.1"/>
</dbReference>
<dbReference type="PROSITE" id="PS51257">
    <property type="entry name" value="PROKAR_LIPOPROTEIN"/>
    <property type="match status" value="1"/>
</dbReference>
<evidence type="ECO:0000256" key="1">
    <source>
        <dbReference type="SAM" id="Phobius"/>
    </source>
</evidence>
<dbReference type="KEGG" id="bpip:BPP43_08930"/>
<keyword evidence="1" id="KW-1133">Transmembrane helix</keyword>